<protein>
    <recommendedName>
        <fullName evidence="3">DUF4261 domain-containing protein</fullName>
    </recommendedName>
</protein>
<evidence type="ECO:0000313" key="1">
    <source>
        <dbReference type="EMBL" id="RUS66643.1"/>
    </source>
</evidence>
<dbReference type="Proteomes" id="UP000286947">
    <property type="component" value="Unassembled WGS sequence"/>
</dbReference>
<dbReference type="OrthoDB" id="8200265at2"/>
<keyword evidence="2" id="KW-1185">Reference proteome</keyword>
<gene>
    <name evidence="1" type="ORF">CUZ56_01923</name>
</gene>
<accession>A0A433SD22</accession>
<reference evidence="1 2" key="1">
    <citation type="submission" date="2018-01" db="EMBL/GenBank/DDBJ databases">
        <title>Saezia sanguinis gen. nov., sp. nov., in the order Burkholderiales isolated from human blood.</title>
        <authorList>
            <person name="Medina-Pascual M.J."/>
            <person name="Valdezate S."/>
            <person name="Monzon S."/>
            <person name="Cuesta I."/>
            <person name="Carrasco G."/>
            <person name="Villalon P."/>
            <person name="Saez-Nieto J.A."/>
        </authorList>
    </citation>
    <scope>NUCLEOTIDE SEQUENCE [LARGE SCALE GENOMIC DNA]</scope>
    <source>
        <strain evidence="1 2">CNM695-12</strain>
    </source>
</reference>
<dbReference type="EMBL" id="PQSP01000004">
    <property type="protein sequence ID" value="RUS66643.1"/>
    <property type="molecule type" value="Genomic_DNA"/>
</dbReference>
<proteinExistence type="predicted"/>
<dbReference type="AlphaFoldDB" id="A0A433SD22"/>
<organism evidence="1 2">
    <name type="scientific">Saezia sanguinis</name>
    <dbReference type="NCBI Taxonomy" id="1965230"/>
    <lineage>
        <taxon>Bacteria</taxon>
        <taxon>Pseudomonadati</taxon>
        <taxon>Pseudomonadota</taxon>
        <taxon>Betaproteobacteria</taxon>
        <taxon>Burkholderiales</taxon>
        <taxon>Saeziaceae</taxon>
        <taxon>Saezia</taxon>
    </lineage>
</organism>
<evidence type="ECO:0000313" key="2">
    <source>
        <dbReference type="Proteomes" id="UP000286947"/>
    </source>
</evidence>
<comment type="caution">
    <text evidence="1">The sequence shown here is derived from an EMBL/GenBank/DDBJ whole genome shotgun (WGS) entry which is preliminary data.</text>
</comment>
<sequence length="257" mass="29560">MDQTSTSPNWVRPYFEQPLHTNLLYYIVYGEVQGEFQIDGEKYRVTYMPQSLQLQSFRMPDGVETISQFRSGIFAKQLQEQHPELTEAINQQEHCYTVQALLPDSDTLNDFRVVIGVASYLLDSGGVALYDPLNRKWWTPQNWHEKVFEPQQFTPFPHVNIMASPETDGTHWIYTQGMRKFGRPDLSIRGVGQDYMDGVFEMINRFIGYMAGGGNIHEGQEIRMAALPEGMTCAHGGSFDDPNFNNVHVEIRWPQTL</sequence>
<evidence type="ECO:0008006" key="3">
    <source>
        <dbReference type="Google" id="ProtNLM"/>
    </source>
</evidence>
<name>A0A433SD22_9BURK</name>
<dbReference type="RefSeq" id="WP_126980121.1">
    <property type="nucleotide sequence ID" value="NZ_PQSP01000004.1"/>
</dbReference>